<proteinExistence type="predicted"/>
<evidence type="ECO:0000313" key="1">
    <source>
        <dbReference type="EMBL" id="KIM40928.1"/>
    </source>
</evidence>
<dbReference type="Proteomes" id="UP000053424">
    <property type="component" value="Unassembled WGS sequence"/>
</dbReference>
<name>A0A0C2XTB2_HEBCY</name>
<dbReference type="HOGENOM" id="CLU_1906968_0_0_1"/>
<organism evidence="1 2">
    <name type="scientific">Hebeloma cylindrosporum</name>
    <dbReference type="NCBI Taxonomy" id="76867"/>
    <lineage>
        <taxon>Eukaryota</taxon>
        <taxon>Fungi</taxon>
        <taxon>Dikarya</taxon>
        <taxon>Basidiomycota</taxon>
        <taxon>Agaricomycotina</taxon>
        <taxon>Agaricomycetes</taxon>
        <taxon>Agaricomycetidae</taxon>
        <taxon>Agaricales</taxon>
        <taxon>Agaricineae</taxon>
        <taxon>Hymenogastraceae</taxon>
        <taxon>Hebeloma</taxon>
    </lineage>
</organism>
<keyword evidence="2" id="KW-1185">Reference proteome</keyword>
<sequence>MGSTVLLSSIVFVIMEVRNRDVRLFGFGDKVTSSWCPKILTPLQVHLTIPCLSTAVFEALALEPNKIPSQFLDNITKFFVPTAHSTVHTWDVILSPNSWFLLAPLFIFNWTLADFSHETRCAERPLNPILSIL</sequence>
<evidence type="ECO:0000313" key="2">
    <source>
        <dbReference type="Proteomes" id="UP000053424"/>
    </source>
</evidence>
<gene>
    <name evidence="1" type="ORF">M413DRAFT_156174</name>
</gene>
<dbReference type="AlphaFoldDB" id="A0A0C2XTB2"/>
<protein>
    <submittedName>
        <fullName evidence="1">Uncharacterized protein</fullName>
    </submittedName>
</protein>
<reference evidence="2" key="2">
    <citation type="submission" date="2015-01" db="EMBL/GenBank/DDBJ databases">
        <title>Evolutionary Origins and Diversification of the Mycorrhizal Mutualists.</title>
        <authorList>
            <consortium name="DOE Joint Genome Institute"/>
            <consortium name="Mycorrhizal Genomics Consortium"/>
            <person name="Kohler A."/>
            <person name="Kuo A."/>
            <person name="Nagy L.G."/>
            <person name="Floudas D."/>
            <person name="Copeland A."/>
            <person name="Barry K.W."/>
            <person name="Cichocki N."/>
            <person name="Veneault-Fourrey C."/>
            <person name="LaButti K."/>
            <person name="Lindquist E.A."/>
            <person name="Lipzen A."/>
            <person name="Lundell T."/>
            <person name="Morin E."/>
            <person name="Murat C."/>
            <person name="Riley R."/>
            <person name="Ohm R."/>
            <person name="Sun H."/>
            <person name="Tunlid A."/>
            <person name="Henrissat B."/>
            <person name="Grigoriev I.V."/>
            <person name="Hibbett D.S."/>
            <person name="Martin F."/>
        </authorList>
    </citation>
    <scope>NUCLEOTIDE SEQUENCE [LARGE SCALE GENOMIC DNA]</scope>
    <source>
        <strain evidence="2">h7</strain>
    </source>
</reference>
<accession>A0A0C2XTB2</accession>
<reference evidence="1 2" key="1">
    <citation type="submission" date="2014-04" db="EMBL/GenBank/DDBJ databases">
        <authorList>
            <consortium name="DOE Joint Genome Institute"/>
            <person name="Kuo A."/>
            <person name="Gay G."/>
            <person name="Dore J."/>
            <person name="Kohler A."/>
            <person name="Nagy L.G."/>
            <person name="Floudas D."/>
            <person name="Copeland A."/>
            <person name="Barry K.W."/>
            <person name="Cichocki N."/>
            <person name="Veneault-Fourrey C."/>
            <person name="LaButti K."/>
            <person name="Lindquist E.A."/>
            <person name="Lipzen A."/>
            <person name="Lundell T."/>
            <person name="Morin E."/>
            <person name="Murat C."/>
            <person name="Sun H."/>
            <person name="Tunlid A."/>
            <person name="Henrissat B."/>
            <person name="Grigoriev I.V."/>
            <person name="Hibbett D.S."/>
            <person name="Martin F."/>
            <person name="Nordberg H.P."/>
            <person name="Cantor M.N."/>
            <person name="Hua S.X."/>
        </authorList>
    </citation>
    <scope>NUCLEOTIDE SEQUENCE [LARGE SCALE GENOMIC DNA]</scope>
    <source>
        <strain evidence="2">h7</strain>
    </source>
</reference>
<dbReference type="EMBL" id="KN831781">
    <property type="protein sequence ID" value="KIM40928.1"/>
    <property type="molecule type" value="Genomic_DNA"/>
</dbReference>